<sequence>MKLVRIISAFLFYMARILAIGYLISTFHLFVSTAFKLPTLKILEHNRFVVYYPFTEKGFLLGSEYTFSYVTEMVATIGFYGLFFWLLSNVFHTFRQSPLFTKRGIRNLKLFCGINLVVSPVLFGLLSMFSHEDLPFFGMIVAHAIIGIFAYFLTAIFNEGVGLQNEQDLYI</sequence>
<organism evidence="2 3">
    <name type="scientific">Flavobacterium humi</name>
    <dbReference type="NCBI Taxonomy" id="2562683"/>
    <lineage>
        <taxon>Bacteria</taxon>
        <taxon>Pseudomonadati</taxon>
        <taxon>Bacteroidota</taxon>
        <taxon>Flavobacteriia</taxon>
        <taxon>Flavobacteriales</taxon>
        <taxon>Flavobacteriaceae</taxon>
        <taxon>Flavobacterium</taxon>
    </lineage>
</organism>
<keyword evidence="3" id="KW-1185">Reference proteome</keyword>
<feature type="transmembrane region" description="Helical" evidence="1">
    <location>
        <begin position="7"/>
        <end position="31"/>
    </location>
</feature>
<gene>
    <name evidence="2" type="ORF">E4635_03450</name>
</gene>
<proteinExistence type="predicted"/>
<evidence type="ECO:0000313" key="2">
    <source>
        <dbReference type="EMBL" id="TGD58920.1"/>
    </source>
</evidence>
<evidence type="ECO:0000256" key="1">
    <source>
        <dbReference type="SAM" id="Phobius"/>
    </source>
</evidence>
<dbReference type="OrthoDB" id="714390at2"/>
<keyword evidence="1" id="KW-0472">Membrane</keyword>
<keyword evidence="1" id="KW-0812">Transmembrane</keyword>
<evidence type="ECO:0000313" key="3">
    <source>
        <dbReference type="Proteomes" id="UP000297407"/>
    </source>
</evidence>
<reference evidence="2 3" key="1">
    <citation type="submission" date="2019-04" db="EMBL/GenBank/DDBJ databases">
        <title>Flavobacterium sp. strain DS2-A Genome sequencing and assembly.</title>
        <authorList>
            <person name="Kim I."/>
        </authorList>
    </citation>
    <scope>NUCLEOTIDE SEQUENCE [LARGE SCALE GENOMIC DNA]</scope>
    <source>
        <strain evidence="2 3">DS2-A</strain>
    </source>
</reference>
<accession>A0A4Z0LA22</accession>
<comment type="caution">
    <text evidence="2">The sequence shown here is derived from an EMBL/GenBank/DDBJ whole genome shotgun (WGS) entry which is preliminary data.</text>
</comment>
<name>A0A4Z0LA22_9FLAO</name>
<protein>
    <submittedName>
        <fullName evidence="2">DUF2975 domain-containing protein</fullName>
    </submittedName>
</protein>
<feature type="transmembrane region" description="Helical" evidence="1">
    <location>
        <begin position="67"/>
        <end position="87"/>
    </location>
</feature>
<dbReference type="Proteomes" id="UP000297407">
    <property type="component" value="Unassembled WGS sequence"/>
</dbReference>
<keyword evidence="1" id="KW-1133">Transmembrane helix</keyword>
<dbReference type="Pfam" id="PF11188">
    <property type="entry name" value="DUF2975"/>
    <property type="match status" value="1"/>
</dbReference>
<dbReference type="EMBL" id="SRLH01000002">
    <property type="protein sequence ID" value="TGD58920.1"/>
    <property type="molecule type" value="Genomic_DNA"/>
</dbReference>
<feature type="transmembrane region" description="Helical" evidence="1">
    <location>
        <begin position="136"/>
        <end position="157"/>
    </location>
</feature>
<feature type="transmembrane region" description="Helical" evidence="1">
    <location>
        <begin position="108"/>
        <end position="130"/>
    </location>
</feature>
<dbReference type="AlphaFoldDB" id="A0A4Z0LA22"/>
<dbReference type="InterPro" id="IPR021354">
    <property type="entry name" value="DUF2975"/>
</dbReference>
<dbReference type="RefSeq" id="WP_135525230.1">
    <property type="nucleotide sequence ID" value="NZ_SRLH01000002.1"/>
</dbReference>